<evidence type="ECO:0000259" key="1">
    <source>
        <dbReference type="Pfam" id="PF25191"/>
    </source>
</evidence>
<proteinExistence type="predicted"/>
<dbReference type="Pfam" id="PF25191">
    <property type="entry name" value="DUF7832"/>
    <property type="match status" value="1"/>
</dbReference>
<reference evidence="2 3" key="1">
    <citation type="submission" date="2023-06" db="EMBL/GenBank/DDBJ databases">
        <title>A potential novel species of Streptococcus isolated from human milk sample.</title>
        <authorList>
            <person name="Nguyen H.V."/>
            <person name="Trinh A.T.V."/>
            <person name="Hoang A.T.L."/>
            <person name="Bui L.N.H."/>
            <person name="Tran Q.T.L."/>
            <person name="Trinh T."/>
        </authorList>
    </citation>
    <scope>NUCLEOTIDE SEQUENCE [LARGE SCALE GENOMIC DNA]</scope>
    <source>
        <strain evidence="2 3">VTCC 12812</strain>
    </source>
</reference>
<sequence>MFKKLQSLFKKKSSVLEQPDTKIEESQVDFPIDRTDYFFDHALVFYCEENDIPSEKLSQSDMQEISKRAAFHLSIFVAWLAKHDFLNPQSDGFNLEDAQKLKNEKITGTDYLFKHLDEKLCSTDISDTLLPFISDFYEDYMDFCYTVLVDDVARTEFDWKIYHLVEDDIDEMFTSYKEQLV</sequence>
<dbReference type="InterPro" id="IPR057154">
    <property type="entry name" value="DUF7832"/>
</dbReference>
<dbReference type="RefSeq" id="WP_285955844.1">
    <property type="nucleotide sequence ID" value="NZ_JASUZV010000005.1"/>
</dbReference>
<evidence type="ECO:0000313" key="3">
    <source>
        <dbReference type="Proteomes" id="UP001529255"/>
    </source>
</evidence>
<dbReference type="EMBL" id="JASUZV010000005">
    <property type="protein sequence ID" value="MDL5043442.1"/>
    <property type="molecule type" value="Genomic_DNA"/>
</dbReference>
<name>A0ABT7LS16_9STRE</name>
<comment type="caution">
    <text evidence="2">The sequence shown here is derived from an EMBL/GenBank/DDBJ whole genome shotgun (WGS) entry which is preliminary data.</text>
</comment>
<feature type="domain" description="DUF7832" evidence="1">
    <location>
        <begin position="66"/>
        <end position="141"/>
    </location>
</feature>
<organism evidence="2 3">
    <name type="scientific">Streptococcus raffinosi</name>
    <dbReference type="NCBI Taxonomy" id="3053355"/>
    <lineage>
        <taxon>Bacteria</taxon>
        <taxon>Bacillati</taxon>
        <taxon>Bacillota</taxon>
        <taxon>Bacilli</taxon>
        <taxon>Lactobacillales</taxon>
        <taxon>Streptococcaceae</taxon>
        <taxon>Streptococcus</taxon>
    </lineage>
</organism>
<keyword evidence="3" id="KW-1185">Reference proteome</keyword>
<gene>
    <name evidence="2" type="ORF">QRD39_04870</name>
</gene>
<dbReference type="Proteomes" id="UP001529255">
    <property type="component" value="Unassembled WGS sequence"/>
</dbReference>
<protein>
    <recommendedName>
        <fullName evidence="1">DUF7832 domain-containing protein</fullName>
    </recommendedName>
</protein>
<accession>A0ABT7LS16</accession>
<evidence type="ECO:0000313" key="2">
    <source>
        <dbReference type="EMBL" id="MDL5043442.1"/>
    </source>
</evidence>